<accession>A0A382P9N5</accession>
<gene>
    <name evidence="1" type="ORF">METZ01_LOCUS322963</name>
</gene>
<evidence type="ECO:0000313" key="1">
    <source>
        <dbReference type="EMBL" id="SVC70109.1"/>
    </source>
</evidence>
<protein>
    <submittedName>
        <fullName evidence="1">Uncharacterized protein</fullName>
    </submittedName>
</protein>
<feature type="non-terminal residue" evidence="1">
    <location>
        <position position="62"/>
    </location>
</feature>
<sequence length="62" mass="6888">MFGQAIIKSIKSSSFKNNTLVGIDYFSDTVGSYWVDINFVLPDILDGNITDSIWLDSIVSII</sequence>
<organism evidence="1">
    <name type="scientific">marine metagenome</name>
    <dbReference type="NCBI Taxonomy" id="408172"/>
    <lineage>
        <taxon>unclassified sequences</taxon>
        <taxon>metagenomes</taxon>
        <taxon>ecological metagenomes</taxon>
    </lineage>
</organism>
<dbReference type="Gene3D" id="3.40.50.20">
    <property type="match status" value="1"/>
</dbReference>
<reference evidence="1" key="1">
    <citation type="submission" date="2018-05" db="EMBL/GenBank/DDBJ databases">
        <authorList>
            <person name="Lanie J.A."/>
            <person name="Ng W.-L."/>
            <person name="Kazmierczak K.M."/>
            <person name="Andrzejewski T.M."/>
            <person name="Davidsen T.M."/>
            <person name="Wayne K.J."/>
            <person name="Tettelin H."/>
            <person name="Glass J.I."/>
            <person name="Rusch D."/>
            <person name="Podicherti R."/>
            <person name="Tsui H.-C.T."/>
            <person name="Winkler M.E."/>
        </authorList>
    </citation>
    <scope>NUCLEOTIDE SEQUENCE</scope>
</reference>
<proteinExistence type="predicted"/>
<dbReference type="AlphaFoldDB" id="A0A382P9N5"/>
<name>A0A382P9N5_9ZZZZ</name>
<dbReference type="EMBL" id="UINC01105854">
    <property type="protein sequence ID" value="SVC70109.1"/>
    <property type="molecule type" value="Genomic_DNA"/>
</dbReference>